<protein>
    <recommendedName>
        <fullName evidence="1">DUF6589 domain-containing protein</fullName>
    </recommendedName>
</protein>
<name>A0A165B228_9APHY</name>
<evidence type="ECO:0000259" key="1">
    <source>
        <dbReference type="Pfam" id="PF20231"/>
    </source>
</evidence>
<organism evidence="2 3">
    <name type="scientific">Laetiporus sulphureus 93-53</name>
    <dbReference type="NCBI Taxonomy" id="1314785"/>
    <lineage>
        <taxon>Eukaryota</taxon>
        <taxon>Fungi</taxon>
        <taxon>Dikarya</taxon>
        <taxon>Basidiomycota</taxon>
        <taxon>Agaricomycotina</taxon>
        <taxon>Agaricomycetes</taxon>
        <taxon>Polyporales</taxon>
        <taxon>Laetiporus</taxon>
    </lineage>
</organism>
<gene>
    <name evidence="2" type="ORF">LAESUDRAFT_739738</name>
</gene>
<accession>A0A165B228</accession>
<dbReference type="STRING" id="1314785.A0A165B228"/>
<proteinExistence type="predicted"/>
<evidence type="ECO:0000313" key="3">
    <source>
        <dbReference type="Proteomes" id="UP000076871"/>
    </source>
</evidence>
<dbReference type="InParanoid" id="A0A165B228"/>
<dbReference type="RefSeq" id="XP_040757823.1">
    <property type="nucleotide sequence ID" value="XM_040911033.1"/>
</dbReference>
<dbReference type="Pfam" id="PF20231">
    <property type="entry name" value="DUF6589"/>
    <property type="match status" value="2"/>
</dbReference>
<dbReference type="EMBL" id="KV427697">
    <property type="protein sequence ID" value="KZT00083.1"/>
    <property type="molecule type" value="Genomic_DNA"/>
</dbReference>
<dbReference type="AlphaFoldDB" id="A0A165B228"/>
<dbReference type="OrthoDB" id="4743193at2759"/>
<reference evidence="2 3" key="1">
    <citation type="journal article" date="2016" name="Mol. Biol. Evol.">
        <title>Comparative Genomics of Early-Diverging Mushroom-Forming Fungi Provides Insights into the Origins of Lignocellulose Decay Capabilities.</title>
        <authorList>
            <person name="Nagy L.G."/>
            <person name="Riley R."/>
            <person name="Tritt A."/>
            <person name="Adam C."/>
            <person name="Daum C."/>
            <person name="Floudas D."/>
            <person name="Sun H."/>
            <person name="Yadav J.S."/>
            <person name="Pangilinan J."/>
            <person name="Larsson K.H."/>
            <person name="Matsuura K."/>
            <person name="Barry K."/>
            <person name="Labutti K."/>
            <person name="Kuo R."/>
            <person name="Ohm R.A."/>
            <person name="Bhattacharya S.S."/>
            <person name="Shirouzu T."/>
            <person name="Yoshinaga Y."/>
            <person name="Martin F.M."/>
            <person name="Grigoriev I.V."/>
            <person name="Hibbett D.S."/>
        </authorList>
    </citation>
    <scope>NUCLEOTIDE SEQUENCE [LARGE SCALE GENOMIC DNA]</scope>
    <source>
        <strain evidence="2 3">93-53</strain>
    </source>
</reference>
<dbReference type="GeneID" id="63828062"/>
<sequence>MKQHYLELAQQLVATENGWHFSALHTTAQQIQDFQIEDMAAKIRTLAPDLWDLIMVVIISIIMHSLSQKCNALAAVNGIFLHSCNTPDKVIKALAHMGISISPYTIETAIQSLSRQSAKAIRELGQSLVAAYGYDNFNINLPTMTPKVDKSSETLLHLTSDDILFLNHAMDINQSRVDGNIEAISNLLSQGGVGDPAEQITHGQPNSTLVDISEYVALVHGDLSTCERIQSILKVRSIEKTPWRHYQFVIFVPGLFHLKMVCADAIWRLLIQPPSSRHDDNSLMHYIDVLHPKETGKIGSSPKFHQMHDVINHAGIALHLDTWHIEAVKRNADWKTLEDLTDSDPSIEDLCCIADDLARHYVHSEGHAIYITRRQPSHALETLLLIWIALFKATGKHKYANQMMKFMTDLHFVYPDRLRRAIRMNILVNPTSKPFAFRAVDWVVELNNLFTKDKYGGEGLNYIKDRIITESLNILVYRSCTRNAERNYHLNGLSSAYGEQDMVKALCVLQAYMQEHQPN</sequence>
<feature type="domain" description="DUF6589" evidence="1">
    <location>
        <begin position="380"/>
        <end position="492"/>
    </location>
</feature>
<keyword evidence="3" id="KW-1185">Reference proteome</keyword>
<dbReference type="Proteomes" id="UP000076871">
    <property type="component" value="Unassembled WGS sequence"/>
</dbReference>
<dbReference type="InterPro" id="IPR046496">
    <property type="entry name" value="DUF6589"/>
</dbReference>
<feature type="domain" description="DUF6589" evidence="1">
    <location>
        <begin position="168"/>
        <end position="366"/>
    </location>
</feature>
<evidence type="ECO:0000313" key="2">
    <source>
        <dbReference type="EMBL" id="KZT00083.1"/>
    </source>
</evidence>